<comment type="caution">
    <text evidence="1">The sequence shown here is derived from an EMBL/GenBank/DDBJ whole genome shotgun (WGS) entry which is preliminary data.</text>
</comment>
<protein>
    <submittedName>
        <fullName evidence="1">Uncharacterized protein</fullName>
    </submittedName>
</protein>
<organism evidence="1 2">
    <name type="scientific">Trichogramma kaykai</name>
    <dbReference type="NCBI Taxonomy" id="54128"/>
    <lineage>
        <taxon>Eukaryota</taxon>
        <taxon>Metazoa</taxon>
        <taxon>Ecdysozoa</taxon>
        <taxon>Arthropoda</taxon>
        <taxon>Hexapoda</taxon>
        <taxon>Insecta</taxon>
        <taxon>Pterygota</taxon>
        <taxon>Neoptera</taxon>
        <taxon>Endopterygota</taxon>
        <taxon>Hymenoptera</taxon>
        <taxon>Apocrita</taxon>
        <taxon>Proctotrupomorpha</taxon>
        <taxon>Chalcidoidea</taxon>
        <taxon>Trichogrammatidae</taxon>
        <taxon>Trichogramma</taxon>
    </lineage>
</organism>
<evidence type="ECO:0000313" key="1">
    <source>
        <dbReference type="EMBL" id="KAL3383429.1"/>
    </source>
</evidence>
<proteinExistence type="predicted"/>
<dbReference type="AlphaFoldDB" id="A0ABD2VRI8"/>
<sequence length="126" mass="14536">MEIEEIRSIDDTDKVHDQHIIREPCNSVKVSSDPVLWVINNATIDHIMTNGFTKNMNRDFKKSKCEYATGPRYFLKADFETTLPNGENVYRKWLICSESTGKVFCGPCVLFDRKAQFGLHKQGFDD</sequence>
<dbReference type="Proteomes" id="UP001627154">
    <property type="component" value="Unassembled WGS sequence"/>
</dbReference>
<evidence type="ECO:0000313" key="2">
    <source>
        <dbReference type="Proteomes" id="UP001627154"/>
    </source>
</evidence>
<dbReference type="EMBL" id="JBJJXI010000197">
    <property type="protein sequence ID" value="KAL3383429.1"/>
    <property type="molecule type" value="Genomic_DNA"/>
</dbReference>
<keyword evidence="2" id="KW-1185">Reference proteome</keyword>
<gene>
    <name evidence="1" type="ORF">TKK_020699</name>
</gene>
<reference evidence="1 2" key="1">
    <citation type="journal article" date="2024" name="bioRxiv">
        <title>A reference genome for Trichogramma kaykai: A tiny desert-dwelling parasitoid wasp with competing sex-ratio distorters.</title>
        <authorList>
            <person name="Culotta J."/>
            <person name="Lindsey A.R."/>
        </authorList>
    </citation>
    <scope>NUCLEOTIDE SEQUENCE [LARGE SCALE GENOMIC DNA]</scope>
    <source>
        <strain evidence="1 2">KSX58</strain>
    </source>
</reference>
<accession>A0ABD2VRI8</accession>
<name>A0ABD2VRI8_9HYME</name>